<dbReference type="Gene3D" id="2.130.10.10">
    <property type="entry name" value="YVTN repeat-like/Quinoprotein amine dehydrogenase"/>
    <property type="match status" value="1"/>
</dbReference>
<proteinExistence type="predicted"/>
<feature type="domain" description="RanBP2-type" evidence="6">
    <location>
        <begin position="623"/>
        <end position="653"/>
    </location>
</feature>
<feature type="compositionally biased region" description="Basic residues" evidence="5">
    <location>
        <begin position="12"/>
        <end position="22"/>
    </location>
</feature>
<dbReference type="SMART" id="SM00547">
    <property type="entry name" value="ZnF_RBZ"/>
    <property type="match status" value="2"/>
</dbReference>
<name>A0A7S1VQ98_9STRA</name>
<sequence>MVKPFSKSIKGSWRKGPTRKLASRSDQDLDPANRAMCYSGIQEIWEDGPVVVWGDFPGARIYPSVDKLDEFKTVAQEHDSGVSSILVLPEAKTFLLGCKSGSLLTFLVTKEPGAPASYQYDLVASTPTVGEVCGLSAISLAPLLVASATAEGVVNLHTGMGQKEGEEIFRVDGKLLAIKAFDFHGPKVVTGDATGNVCVWGRGIKKDKWMELDCFQLPEEQAQPVRIEARRGTKGTMTVLVGDDIDTVSVLTLDSSSKFKRRQNKDIHMLSVGGPTKLLSVIESVFLSAGNDQGRVQAWSLKQDETAPTQEKMIKCVDDLDAGRNGPIVGAIPSQKYGTMHCLRQDGSVFKWNFVDDNALNASEAVASPHIASVPSSKQQLQLPTKRRYTPAQSNEQEMLWNNETWGELPDVDDLANLMEHGSARDCDRMRMHIVRLCFLDYWDKDKNGCRYGLDLVFNLHSGLDQCTGCKEREISAYDCRLGYGHNEDLPNTYLSTLYRKCHDSGPKFCAPGRGKGKKAAGKTWFCTRCNDENKDANKRCTLCQKWRDGKRTNNLIWPRDKSNKKKKQPPKTVKMWECSRCSCWNSFLKCDCTGCGQQGGTVIFVPTSEVEEMKVKDVSTSRSGPRWTCPHCHHNNKQSRTYCEECTEPKKDGTKMSSKKKARKEAPKDSLRELAPPPTAAAQSAQSAVARATGGILGRPSGRLLRNIPQDPLELRLTDQARLREAIAVEQQMLARQLLGGGLGSLLANPGLAGAASMLGLGGFGGSGAGGNPALGGLAVGGLDPYAARLVASTWKCIHCRNQNLDQIRTCVGCGQLRIEGGNNGGGGRVQALSNQVQDALAKYGQKDKNMNI</sequence>
<protein>
    <recommendedName>
        <fullName evidence="6">RanBP2-type domain-containing protein</fullName>
    </recommendedName>
</protein>
<dbReference type="PANTHER" id="PTHR46622:SF1">
    <property type="entry name" value="DNA-DEPENDENT METALLOPROTEASE WSS1"/>
    <property type="match status" value="1"/>
</dbReference>
<evidence type="ECO:0000256" key="2">
    <source>
        <dbReference type="ARBA" id="ARBA00022771"/>
    </source>
</evidence>
<evidence type="ECO:0000313" key="7">
    <source>
        <dbReference type="EMBL" id="CAD9305401.1"/>
    </source>
</evidence>
<reference evidence="7" key="1">
    <citation type="submission" date="2021-01" db="EMBL/GenBank/DDBJ databases">
        <authorList>
            <person name="Corre E."/>
            <person name="Pelletier E."/>
            <person name="Niang G."/>
            <person name="Scheremetjew M."/>
            <person name="Finn R."/>
            <person name="Kale V."/>
            <person name="Holt S."/>
            <person name="Cochrane G."/>
            <person name="Meng A."/>
            <person name="Brown T."/>
            <person name="Cohen L."/>
        </authorList>
    </citation>
    <scope>NUCLEOTIDE SEQUENCE</scope>
    <source>
        <strain evidence="7">CCMP 410</strain>
    </source>
</reference>
<keyword evidence="1" id="KW-0479">Metal-binding</keyword>
<feature type="region of interest" description="Disordered" evidence="5">
    <location>
        <begin position="648"/>
        <end position="688"/>
    </location>
</feature>
<dbReference type="GO" id="GO:0008270">
    <property type="term" value="F:zinc ion binding"/>
    <property type="evidence" value="ECO:0007669"/>
    <property type="project" value="UniProtKB-KW"/>
</dbReference>
<dbReference type="PROSITE" id="PS01358">
    <property type="entry name" value="ZF_RANBP2_1"/>
    <property type="match status" value="3"/>
</dbReference>
<dbReference type="GO" id="GO:0005634">
    <property type="term" value="C:nucleus"/>
    <property type="evidence" value="ECO:0007669"/>
    <property type="project" value="TreeGrafter"/>
</dbReference>
<keyword evidence="2 4" id="KW-0863">Zinc-finger</keyword>
<feature type="region of interest" description="Disordered" evidence="5">
    <location>
        <begin position="1"/>
        <end position="27"/>
    </location>
</feature>
<evidence type="ECO:0000256" key="1">
    <source>
        <dbReference type="ARBA" id="ARBA00022723"/>
    </source>
</evidence>
<dbReference type="InterPro" id="IPR001876">
    <property type="entry name" value="Znf_RanBP2"/>
</dbReference>
<dbReference type="InterPro" id="IPR036322">
    <property type="entry name" value="WD40_repeat_dom_sf"/>
</dbReference>
<dbReference type="PANTHER" id="PTHR46622">
    <property type="entry name" value="DNA-DEPENDENT METALLOPROTEASE WSS1"/>
    <property type="match status" value="1"/>
</dbReference>
<organism evidence="7">
    <name type="scientific">Grammatophora oceanica</name>
    <dbReference type="NCBI Taxonomy" id="210454"/>
    <lineage>
        <taxon>Eukaryota</taxon>
        <taxon>Sar</taxon>
        <taxon>Stramenopiles</taxon>
        <taxon>Ochrophyta</taxon>
        <taxon>Bacillariophyta</taxon>
        <taxon>Fragilariophyceae</taxon>
        <taxon>Fragilariophycidae</taxon>
        <taxon>Rhabdonematales</taxon>
        <taxon>Grammatophoraceae</taxon>
        <taxon>Grammatophora</taxon>
    </lineage>
</organism>
<dbReference type="GO" id="GO:0006281">
    <property type="term" value="P:DNA repair"/>
    <property type="evidence" value="ECO:0007669"/>
    <property type="project" value="TreeGrafter"/>
</dbReference>
<accession>A0A7S1VQ98</accession>
<dbReference type="EMBL" id="HBGK01045678">
    <property type="protein sequence ID" value="CAD9305401.1"/>
    <property type="molecule type" value="Transcribed_RNA"/>
</dbReference>
<feature type="domain" description="RanBP2-type" evidence="6">
    <location>
        <begin position="520"/>
        <end position="550"/>
    </location>
</feature>
<keyword evidence="3" id="KW-0862">Zinc</keyword>
<evidence type="ECO:0000256" key="4">
    <source>
        <dbReference type="PROSITE-ProRule" id="PRU00322"/>
    </source>
</evidence>
<dbReference type="PROSITE" id="PS50199">
    <property type="entry name" value="ZF_RANBP2_2"/>
    <property type="match status" value="2"/>
</dbReference>
<dbReference type="InterPro" id="IPR053000">
    <property type="entry name" value="WSS1-like_metalloprotease"/>
</dbReference>
<evidence type="ECO:0000256" key="5">
    <source>
        <dbReference type="SAM" id="MobiDB-lite"/>
    </source>
</evidence>
<dbReference type="SUPFAM" id="SSF50978">
    <property type="entry name" value="WD40 repeat-like"/>
    <property type="match status" value="1"/>
</dbReference>
<evidence type="ECO:0000256" key="3">
    <source>
        <dbReference type="ARBA" id="ARBA00022833"/>
    </source>
</evidence>
<dbReference type="InterPro" id="IPR015943">
    <property type="entry name" value="WD40/YVTN_repeat-like_dom_sf"/>
</dbReference>
<gene>
    <name evidence="7" type="ORF">GOCE00092_LOCUS24027</name>
</gene>
<dbReference type="GO" id="GO:0008237">
    <property type="term" value="F:metallopeptidase activity"/>
    <property type="evidence" value="ECO:0007669"/>
    <property type="project" value="TreeGrafter"/>
</dbReference>
<evidence type="ECO:0000259" key="6">
    <source>
        <dbReference type="PROSITE" id="PS50199"/>
    </source>
</evidence>
<dbReference type="AlphaFoldDB" id="A0A7S1VQ98"/>